<protein>
    <submittedName>
        <fullName evidence="4">Zinc-ribbon domain-containing protein</fullName>
    </submittedName>
</protein>
<evidence type="ECO:0000259" key="3">
    <source>
        <dbReference type="Pfam" id="PF13240"/>
    </source>
</evidence>
<proteinExistence type="predicted"/>
<dbReference type="RefSeq" id="WP_213534010.1">
    <property type="nucleotide sequence ID" value="NZ_BOVQ01000002.1"/>
</dbReference>
<evidence type="ECO:0000256" key="1">
    <source>
        <dbReference type="SAM" id="MobiDB-lite"/>
    </source>
</evidence>
<feature type="compositionally biased region" description="Polar residues" evidence="1">
    <location>
        <begin position="413"/>
        <end position="422"/>
    </location>
</feature>
<evidence type="ECO:0000313" key="5">
    <source>
        <dbReference type="Proteomes" id="UP001595987"/>
    </source>
</evidence>
<accession>A0ABV9JAR0</accession>
<dbReference type="Pfam" id="PF13240">
    <property type="entry name" value="Zn_Ribbon_1"/>
    <property type="match status" value="1"/>
</dbReference>
<reference evidence="5" key="1">
    <citation type="journal article" date="2019" name="Int. J. Syst. Evol. Microbiol.">
        <title>The Global Catalogue of Microorganisms (GCM) 10K type strain sequencing project: providing services to taxonomists for standard genome sequencing and annotation.</title>
        <authorList>
            <consortium name="The Broad Institute Genomics Platform"/>
            <consortium name="The Broad Institute Genome Sequencing Center for Infectious Disease"/>
            <person name="Wu L."/>
            <person name="Ma J."/>
        </authorList>
    </citation>
    <scope>NUCLEOTIDE SEQUENCE [LARGE SCALE GENOMIC DNA]</scope>
    <source>
        <strain evidence="5">CCUG 63287</strain>
    </source>
</reference>
<dbReference type="EMBL" id="JBHSGD010000004">
    <property type="protein sequence ID" value="MFC4651780.1"/>
    <property type="molecule type" value="Genomic_DNA"/>
</dbReference>
<dbReference type="InterPro" id="IPR026870">
    <property type="entry name" value="Zinc_ribbon_dom"/>
</dbReference>
<feature type="transmembrane region" description="Helical" evidence="2">
    <location>
        <begin position="51"/>
        <end position="72"/>
    </location>
</feature>
<gene>
    <name evidence="4" type="ORF">ACFO26_02575</name>
</gene>
<keyword evidence="2" id="KW-0812">Transmembrane</keyword>
<feature type="region of interest" description="Disordered" evidence="1">
    <location>
        <begin position="391"/>
        <end position="422"/>
    </location>
</feature>
<keyword evidence="2" id="KW-1133">Transmembrane helix</keyword>
<organism evidence="4 5">
    <name type="scientific">Lactococcus nasutitermitis</name>
    <dbReference type="NCBI Taxonomy" id="1652957"/>
    <lineage>
        <taxon>Bacteria</taxon>
        <taxon>Bacillati</taxon>
        <taxon>Bacillota</taxon>
        <taxon>Bacilli</taxon>
        <taxon>Lactobacillales</taxon>
        <taxon>Streptococcaceae</taxon>
        <taxon>Lactococcus</taxon>
    </lineage>
</organism>
<evidence type="ECO:0000256" key="2">
    <source>
        <dbReference type="SAM" id="Phobius"/>
    </source>
</evidence>
<keyword evidence="5" id="KW-1185">Reference proteome</keyword>
<evidence type="ECO:0000313" key="4">
    <source>
        <dbReference type="EMBL" id="MFC4651780.1"/>
    </source>
</evidence>
<keyword evidence="2" id="KW-0472">Membrane</keyword>
<feature type="domain" description="Zinc-ribbon" evidence="3">
    <location>
        <begin position="7"/>
        <end position="28"/>
    </location>
</feature>
<sequence length="422" mass="45893">MENQSKFCPHCGTENKAEATFCANCGQSMTINQADNKEPETKEKRPVNKKMIGIIGAIVAVILIVGGIFAYINAQPKSILGSVKVNFSGYNSQGTASISGNYEKKEIEIIGKKVGMSSSEIKSLENGNLNANLPYLTKNSPSKLQKFAKYVEDTRINLSQSQNLSNGQKVTLKITTTLKDNPIKQETKKYTVKSLEKATTYTIETALKENPVTFTGFNHFGSVKFDDDEFTVNNDDSDSAPADLTNGERVTVQLSENYISGQKDNGKILSGSATKTLTVSGLTNSPKISNLNDLLTQEDTVVRADNESTTGDFGTTYTVTRLDSYFVGTNVSEWGDTSDDENGEFSVVTIYKVVSHFNDDTDTSNDTTGYDTYGYTGLTLTDGKVDVSRLTDDNKYEGGSSSSEQAAVDQLKSDYSSATKLD</sequence>
<comment type="caution">
    <text evidence="4">The sequence shown here is derived from an EMBL/GenBank/DDBJ whole genome shotgun (WGS) entry which is preliminary data.</text>
</comment>
<name>A0ABV9JAR0_9LACT</name>
<dbReference type="Proteomes" id="UP001595987">
    <property type="component" value="Unassembled WGS sequence"/>
</dbReference>